<evidence type="ECO:0000256" key="5">
    <source>
        <dbReference type="ARBA" id="ARBA00023136"/>
    </source>
</evidence>
<keyword evidence="9" id="KW-1185">Reference proteome</keyword>
<feature type="transmembrane region" description="Helical" evidence="6">
    <location>
        <begin position="100"/>
        <end position="120"/>
    </location>
</feature>
<feature type="transmembrane region" description="Helical" evidence="6">
    <location>
        <begin position="63"/>
        <end position="88"/>
    </location>
</feature>
<feature type="transmembrane region" description="Helical" evidence="6">
    <location>
        <begin position="140"/>
        <end position="166"/>
    </location>
</feature>
<organism evidence="8 9">
    <name type="scientific">Sedimentitalea todarodis</name>
    <dbReference type="NCBI Taxonomy" id="1631240"/>
    <lineage>
        <taxon>Bacteria</taxon>
        <taxon>Pseudomonadati</taxon>
        <taxon>Pseudomonadota</taxon>
        <taxon>Alphaproteobacteria</taxon>
        <taxon>Rhodobacterales</taxon>
        <taxon>Paracoccaceae</taxon>
        <taxon>Sedimentitalea</taxon>
    </lineage>
</organism>
<sequence length="867" mass="93675">MTAVENPAEAPVAPGRISRLLANPAVRIIVPLVIVAITFYVLHELSAKVSWSAVKADVAASSWTSIALAIAAMAISFLALSLYDVLAVRSIATGQVPDRIAAFAGGSGTAISNLLGFSYLTGTAVRYRIYASLGVDLARVAGIIAISWIAFWLGLILILGLLFLAHPVGLSQVLPLDGTLEIAIGAALLVGLALLVLWLSRAPRSFWAEGFRVPLPGGRLALSLMGVAVIDLMGAAMTLYFLLPADLADNFVYFFVIYMGATALGILSHSPGGLGVFEATLIAGLGAAGRPDMLAALLLYRVIYSVLPFAVAVVALAVTWAVTRRGAIATTSNWAYRLIRPLVPIAAAGIALLAGSILLISGNLPGETARFGVLRDIIPLQFVEASHLAGSVAGLLLIVVARGLYRKLHRAWLIAMGLMIVGFVASIAKGLDWEEALGMLISLGVLGAFRSAFYRVEAVSVFRLNATWLVSILALLAAIFWIGFFAYSHVEYRDALWWQFAFDGDASRFLRASVVVALILFGITLNSLLYRRSGIKDSHEIPDVVRQLIAQSEDTEAQLDLLGDKAFLISEDNRAFIAYCDTGGSLITKGEPVGEEAAGRKLIWQLREMADKAGKRCAFYAVSPKYLATYLDLGLSILKIGEVARVNLQGFTLDGSSKKKFRGARSRAGRDGYEFAIIPKAEVPTVLDQLRGISDRWMQEKQGEEKGFSLGYFDDTYLSNFDHAVLRHVETGRIVAFANLFQGANKHELSLDLMRYDPEGPKIAMDALFAELMLWGAAEGFHWFSLGAAPFSGIENHQLSSLWNRIGGFIYEHGEQVYHFEGLRSFKEKFDPVWTPNYLASPGGLAAPRVLYEVNVLISGGIKGLVG</sequence>
<gene>
    <name evidence="8" type="primary">mprF</name>
    <name evidence="8" type="ORF">QO231_12050</name>
</gene>
<dbReference type="RefSeq" id="WP_316776428.1">
    <property type="nucleotide sequence ID" value="NZ_JASMWN010000008.1"/>
</dbReference>
<dbReference type="EMBL" id="JASMWN010000008">
    <property type="protein sequence ID" value="MDU9004581.1"/>
    <property type="molecule type" value="Genomic_DNA"/>
</dbReference>
<feature type="transmembrane region" description="Helical" evidence="6">
    <location>
        <begin position="385"/>
        <end position="405"/>
    </location>
</feature>
<keyword evidence="3 6" id="KW-0812">Transmembrane</keyword>
<feature type="transmembrane region" description="Helical" evidence="6">
    <location>
        <begin position="412"/>
        <end position="431"/>
    </location>
</feature>
<name>A0ABU3VEG9_9RHOB</name>
<keyword evidence="5 6" id="KW-0472">Membrane</keyword>
<feature type="transmembrane region" description="Helical" evidence="6">
    <location>
        <begin position="509"/>
        <end position="529"/>
    </location>
</feature>
<comment type="subcellular location">
    <subcellularLocation>
        <location evidence="1">Cell membrane</location>
        <topology evidence="1">Multi-pass membrane protein</topology>
    </subcellularLocation>
</comment>
<evidence type="ECO:0000256" key="4">
    <source>
        <dbReference type="ARBA" id="ARBA00022989"/>
    </source>
</evidence>
<dbReference type="PANTHER" id="PTHR34697">
    <property type="entry name" value="PHOSPHATIDYLGLYCEROL LYSYLTRANSFERASE"/>
    <property type="match status" value="1"/>
</dbReference>
<feature type="transmembrane region" description="Helical" evidence="6">
    <location>
        <begin position="468"/>
        <end position="489"/>
    </location>
</feature>
<feature type="transmembrane region" description="Helical" evidence="6">
    <location>
        <begin position="250"/>
        <end position="268"/>
    </location>
</feature>
<dbReference type="Pfam" id="PF09924">
    <property type="entry name" value="LPG_synthase_C"/>
    <property type="match status" value="1"/>
</dbReference>
<evidence type="ECO:0000256" key="1">
    <source>
        <dbReference type="ARBA" id="ARBA00004651"/>
    </source>
</evidence>
<keyword evidence="2" id="KW-1003">Cell membrane</keyword>
<feature type="transmembrane region" description="Helical" evidence="6">
    <location>
        <begin position="342"/>
        <end position="365"/>
    </location>
</feature>
<proteinExistence type="predicted"/>
<feature type="transmembrane region" description="Helical" evidence="6">
    <location>
        <begin position="437"/>
        <end position="456"/>
    </location>
</feature>
<feature type="transmembrane region" description="Helical" evidence="6">
    <location>
        <begin position="220"/>
        <end position="243"/>
    </location>
</feature>
<feature type="transmembrane region" description="Helical" evidence="6">
    <location>
        <begin position="178"/>
        <end position="200"/>
    </location>
</feature>
<evidence type="ECO:0000256" key="2">
    <source>
        <dbReference type="ARBA" id="ARBA00022475"/>
    </source>
</evidence>
<reference evidence="9" key="1">
    <citation type="submission" date="2023-05" db="EMBL/GenBank/DDBJ databases">
        <title>Sedimentitalea sp. nov. JM2-8.</title>
        <authorList>
            <person name="Huang J."/>
        </authorList>
    </citation>
    <scope>NUCLEOTIDE SEQUENCE [LARGE SCALE GENOMIC DNA]</scope>
    <source>
        <strain evidence="9">KHS03</strain>
    </source>
</reference>
<feature type="transmembrane region" description="Helical" evidence="6">
    <location>
        <begin position="302"/>
        <end position="322"/>
    </location>
</feature>
<feature type="domain" description="Phosphatidylglycerol lysyltransferase C-terminal" evidence="7">
    <location>
        <begin position="551"/>
        <end position="840"/>
    </location>
</feature>
<evidence type="ECO:0000313" key="8">
    <source>
        <dbReference type="EMBL" id="MDU9004581.1"/>
    </source>
</evidence>
<protein>
    <submittedName>
        <fullName evidence="8">Bifunctional lysylphosphatidylglycerol flippase/synthetase MprF</fullName>
    </submittedName>
</protein>
<evidence type="ECO:0000313" key="9">
    <source>
        <dbReference type="Proteomes" id="UP001255416"/>
    </source>
</evidence>
<accession>A0ABU3VEG9</accession>
<dbReference type="InterPro" id="IPR016181">
    <property type="entry name" value="Acyl_CoA_acyltransferase"/>
</dbReference>
<comment type="caution">
    <text evidence="8">The sequence shown here is derived from an EMBL/GenBank/DDBJ whole genome shotgun (WGS) entry which is preliminary data.</text>
</comment>
<dbReference type="PANTHER" id="PTHR34697:SF2">
    <property type="entry name" value="PHOSPHATIDYLGLYCEROL LYSYLTRANSFERASE"/>
    <property type="match status" value="1"/>
</dbReference>
<dbReference type="Proteomes" id="UP001255416">
    <property type="component" value="Unassembled WGS sequence"/>
</dbReference>
<evidence type="ECO:0000259" key="7">
    <source>
        <dbReference type="Pfam" id="PF09924"/>
    </source>
</evidence>
<dbReference type="InterPro" id="IPR024320">
    <property type="entry name" value="LPG_synthase_C"/>
</dbReference>
<dbReference type="SUPFAM" id="SSF55729">
    <property type="entry name" value="Acyl-CoA N-acyltransferases (Nat)"/>
    <property type="match status" value="1"/>
</dbReference>
<evidence type="ECO:0000256" key="6">
    <source>
        <dbReference type="SAM" id="Phobius"/>
    </source>
</evidence>
<evidence type="ECO:0000256" key="3">
    <source>
        <dbReference type="ARBA" id="ARBA00022692"/>
    </source>
</evidence>
<dbReference type="NCBIfam" id="NF033480">
    <property type="entry name" value="bifunc_MprF"/>
    <property type="match status" value="1"/>
</dbReference>
<keyword evidence="4 6" id="KW-1133">Transmembrane helix</keyword>
<dbReference type="InterPro" id="IPR051211">
    <property type="entry name" value="PG_lysyltransferase"/>
</dbReference>
<feature type="transmembrane region" description="Helical" evidence="6">
    <location>
        <begin position="25"/>
        <end position="43"/>
    </location>
</feature>